<dbReference type="Pfam" id="PF22848">
    <property type="entry name" value="ASD1_dom"/>
    <property type="match status" value="1"/>
</dbReference>
<keyword evidence="5" id="KW-0378">Hydrolase</keyword>
<dbReference type="InterPro" id="IPR013320">
    <property type="entry name" value="ConA-like_dom_sf"/>
</dbReference>
<dbReference type="PANTHER" id="PTHR31776">
    <property type="entry name" value="ALPHA-L-ARABINOFURANOSIDASE 1"/>
    <property type="match status" value="1"/>
</dbReference>
<comment type="similarity">
    <text evidence="2">Belongs to the glycosyl hydrolase 51 family.</text>
</comment>
<dbReference type="InterPro" id="IPR051563">
    <property type="entry name" value="Glycosyl_Hydrolase_51"/>
</dbReference>
<evidence type="ECO:0000313" key="8">
    <source>
        <dbReference type="EMBL" id="NGO38612.1"/>
    </source>
</evidence>
<keyword evidence="4" id="KW-0732">Signal</keyword>
<dbReference type="Gene3D" id="3.20.20.80">
    <property type="entry name" value="Glycosidases"/>
    <property type="match status" value="1"/>
</dbReference>
<name>A0A6M1RV35_9BACT</name>
<dbReference type="InterPro" id="IPR010720">
    <property type="entry name" value="Alpha-L-AF_C"/>
</dbReference>
<evidence type="ECO:0000256" key="6">
    <source>
        <dbReference type="ARBA" id="ARBA00023180"/>
    </source>
</evidence>
<feature type="domain" description="Alpha-L-arabinofuranosidase C-terminal" evidence="7">
    <location>
        <begin position="475"/>
        <end position="836"/>
    </location>
</feature>
<dbReference type="InterPro" id="IPR055235">
    <property type="entry name" value="ASD1_cat"/>
</dbReference>
<dbReference type="SUPFAM" id="SSF49899">
    <property type="entry name" value="Concanavalin A-like lectins/glucanases"/>
    <property type="match status" value="1"/>
</dbReference>
<dbReference type="SMART" id="SM00813">
    <property type="entry name" value="Alpha-L-AF_C"/>
    <property type="match status" value="1"/>
</dbReference>
<dbReference type="PANTHER" id="PTHR31776:SF0">
    <property type="entry name" value="ALPHA-L-ARABINOFURANOSIDASE 1"/>
    <property type="match status" value="1"/>
</dbReference>
<evidence type="ECO:0000256" key="2">
    <source>
        <dbReference type="ARBA" id="ARBA00007186"/>
    </source>
</evidence>
<sequence>MKTMFCDLKRAIRSWATRTSAVTGLALCLPGLLLKGWAGQVQLTVQVDQPGARVAPTMWGIFFEDINLGADGGLYAELVKNRGFEFPDPMMGWFMLRTSHGRGEVSIRTEDPFDPANPHYARIESRAPVAMGLSNEGFRGMGFRGGEEYVLELRVRRVGGNPRLLAELVNDEGETLAEGRLTDLPRTWEKRTLRLTPRETASRGRLNVLVEGGGTVDVDMVSLFPRNTWKQRPGGLRADLVQMLAELKPGFLRFPGGCIVEGSELDKRYQWKTTIGPVEQRRLLINRWNYEFKHRPTPDYYQSFGLGFFEYFQLAEDLGAEPLPILNCGMACQFNSGELVPLDQLEPYVQDALDLIEFANGPVDSPWGARRAAMGHPEPFHLKYIGIGNEQWGPQYLERYAAFARVLKERHPEITLVSSSGPSPHDDRFDFLWPRLVEMKAEIVDQHCYANPIWFFTSADRFDRYDPAGPKVFFGEYAAQSDRIVSVHNRNNWECALSEAAFMTGMERNAAVVVMAAYAPLFGHVDGWQWRPNLIWFDNLRVFGTPNYYVQQMFSRNRGDRVLPVRLSGDTAAPALARGGIGLGTYRTAAEFKDLVVRRGDEVLYRADFSRRPEGWRWPDSGSWEAADGVLRQTNPRAISTAFVGGPDWTEYTLEVKARKIAGDEGFLVVFRDAFQNTRVQWNIGGWGNTRHGIQSWLGVQEQLVEQVPGSIETGRWYDIRVVLRGPRIECYLDGRLIHAVDVKVPVQDGFYASAVSDETTGEVILKLVNAAPYERTVQMSLEGVKQVRPGSRGWIMRGETLGDENDFEHPTRVAPRDWPVNIGSPQAEITVPSHALIIVRVPVER</sequence>
<gene>
    <name evidence="8" type="ORF">G4L39_04245</name>
</gene>
<dbReference type="Proteomes" id="UP000477311">
    <property type="component" value="Unassembled WGS sequence"/>
</dbReference>
<dbReference type="EMBL" id="JAAKYA010000024">
    <property type="protein sequence ID" value="NGO38612.1"/>
    <property type="molecule type" value="Genomic_DNA"/>
</dbReference>
<evidence type="ECO:0000313" key="9">
    <source>
        <dbReference type="Proteomes" id="UP000477311"/>
    </source>
</evidence>
<proteinExistence type="inferred from homology"/>
<evidence type="ECO:0000256" key="3">
    <source>
        <dbReference type="ARBA" id="ARBA00012670"/>
    </source>
</evidence>
<evidence type="ECO:0000259" key="7">
    <source>
        <dbReference type="SMART" id="SM00813"/>
    </source>
</evidence>
<dbReference type="SUPFAM" id="SSF51445">
    <property type="entry name" value="(Trans)glycosidases"/>
    <property type="match status" value="1"/>
</dbReference>
<protein>
    <recommendedName>
        <fullName evidence="3">non-reducing end alpha-L-arabinofuranosidase</fullName>
        <ecNumber evidence="3">3.2.1.55</ecNumber>
    </recommendedName>
</protein>
<dbReference type="EC" id="3.2.1.55" evidence="3"/>
<accession>A0A6M1RV35</accession>
<dbReference type="GO" id="GO:0046556">
    <property type="term" value="F:alpha-L-arabinofuranosidase activity"/>
    <property type="evidence" value="ECO:0007669"/>
    <property type="project" value="UniProtKB-EC"/>
</dbReference>
<evidence type="ECO:0000256" key="5">
    <source>
        <dbReference type="ARBA" id="ARBA00022801"/>
    </source>
</evidence>
<dbReference type="GO" id="GO:0046373">
    <property type="term" value="P:L-arabinose metabolic process"/>
    <property type="evidence" value="ECO:0007669"/>
    <property type="project" value="InterPro"/>
</dbReference>
<dbReference type="AlphaFoldDB" id="A0A6M1RV35"/>
<dbReference type="SUPFAM" id="SSF51011">
    <property type="entry name" value="Glycosyl hydrolase domain"/>
    <property type="match status" value="1"/>
</dbReference>
<comment type="caution">
    <text evidence="8">The sequence shown here is derived from an EMBL/GenBank/DDBJ whole genome shotgun (WGS) entry which is preliminary data.</text>
</comment>
<keyword evidence="6" id="KW-0325">Glycoprotein</keyword>
<evidence type="ECO:0000256" key="1">
    <source>
        <dbReference type="ARBA" id="ARBA00001462"/>
    </source>
</evidence>
<organism evidence="8 9">
    <name type="scientific">Limisphaera ngatamarikiensis</name>
    <dbReference type="NCBI Taxonomy" id="1324935"/>
    <lineage>
        <taxon>Bacteria</taxon>
        <taxon>Pseudomonadati</taxon>
        <taxon>Verrucomicrobiota</taxon>
        <taxon>Verrucomicrobiia</taxon>
        <taxon>Limisphaerales</taxon>
        <taxon>Limisphaeraceae</taxon>
        <taxon>Limisphaera</taxon>
    </lineage>
</organism>
<reference evidence="8 9" key="1">
    <citation type="submission" date="2020-02" db="EMBL/GenBank/DDBJ databases">
        <title>Draft genome sequence of Limisphaera ngatamarikiensis NGM72.4T, a thermophilic Verrucomicrobia grouped in subdivision 3.</title>
        <authorList>
            <person name="Carere C.R."/>
            <person name="Steen J."/>
            <person name="Hugenholtz P."/>
            <person name="Stott M.B."/>
        </authorList>
    </citation>
    <scope>NUCLEOTIDE SEQUENCE [LARGE SCALE GENOMIC DNA]</scope>
    <source>
        <strain evidence="8 9">NGM72.4</strain>
    </source>
</reference>
<dbReference type="Gene3D" id="2.60.120.560">
    <property type="entry name" value="Exo-inulinase, domain 1"/>
    <property type="match status" value="1"/>
</dbReference>
<evidence type="ECO:0000256" key="4">
    <source>
        <dbReference type="ARBA" id="ARBA00022729"/>
    </source>
</evidence>
<keyword evidence="9" id="KW-1185">Reference proteome</keyword>
<comment type="catalytic activity">
    <reaction evidence="1">
        <text>Hydrolysis of terminal non-reducing alpha-L-arabinofuranoside residues in alpha-L-arabinosides.</text>
        <dbReference type="EC" id="3.2.1.55"/>
    </reaction>
</comment>
<dbReference type="Pfam" id="PF06964">
    <property type="entry name" value="Alpha-L-AF_C"/>
    <property type="match status" value="1"/>
</dbReference>
<dbReference type="InterPro" id="IPR017853">
    <property type="entry name" value="GH"/>
</dbReference>
<dbReference type="RefSeq" id="WP_165106176.1">
    <property type="nucleotide sequence ID" value="NZ_JAAKYA010000024.1"/>
</dbReference>